<keyword evidence="2" id="KW-1185">Reference proteome</keyword>
<dbReference type="InterPro" id="IPR012349">
    <property type="entry name" value="Split_barrel_FMN-bd"/>
</dbReference>
<evidence type="ECO:0000313" key="2">
    <source>
        <dbReference type="Proteomes" id="UP000638648"/>
    </source>
</evidence>
<dbReference type="RefSeq" id="WP_192754000.1">
    <property type="nucleotide sequence ID" value="NZ_BAABJL010000095.1"/>
</dbReference>
<comment type="caution">
    <text evidence="1">The sequence shown here is derived from an EMBL/GenBank/DDBJ whole genome shotgun (WGS) entry which is preliminary data.</text>
</comment>
<dbReference type="Gene3D" id="2.30.110.10">
    <property type="entry name" value="Electron Transport, Fmn-binding Protein, Chain A"/>
    <property type="match status" value="1"/>
</dbReference>
<dbReference type="InterPro" id="IPR004378">
    <property type="entry name" value="F420H2_quin_Rdtase"/>
</dbReference>
<accession>A0A927N820</accession>
<evidence type="ECO:0000313" key="1">
    <source>
        <dbReference type="EMBL" id="MBE1610662.1"/>
    </source>
</evidence>
<dbReference type="Pfam" id="PF04075">
    <property type="entry name" value="F420H2_quin_red"/>
    <property type="match status" value="1"/>
</dbReference>
<dbReference type="NCBIfam" id="TIGR00026">
    <property type="entry name" value="hi_GC_TIGR00026"/>
    <property type="match status" value="1"/>
</dbReference>
<dbReference type="GO" id="GO:0016491">
    <property type="term" value="F:oxidoreductase activity"/>
    <property type="evidence" value="ECO:0007669"/>
    <property type="project" value="InterPro"/>
</dbReference>
<dbReference type="AlphaFoldDB" id="A0A927N820"/>
<dbReference type="Proteomes" id="UP000638648">
    <property type="component" value="Unassembled WGS sequence"/>
</dbReference>
<reference evidence="1" key="1">
    <citation type="submission" date="2020-10" db="EMBL/GenBank/DDBJ databases">
        <title>Sequencing the genomes of 1000 actinobacteria strains.</title>
        <authorList>
            <person name="Klenk H.-P."/>
        </authorList>
    </citation>
    <scope>NUCLEOTIDE SEQUENCE</scope>
    <source>
        <strain evidence="1">DSM 45354</strain>
    </source>
</reference>
<proteinExistence type="predicted"/>
<dbReference type="EMBL" id="JADBEM010000001">
    <property type="protein sequence ID" value="MBE1610662.1"/>
    <property type="molecule type" value="Genomic_DNA"/>
</dbReference>
<gene>
    <name evidence="1" type="ORF">HEB94_007510</name>
</gene>
<sequence>MTAEQPKIVLPRWLKPMNKVIVALQRLGLSLGAMHTLTVTGRRSGRSRTTPVTPFTFEGARYVVGGYPGADWVANVRAAGHGTLATGRRRERVAFVELPVEEAGKVLAAFPVEVPTGVPMMARAGVVKDGTPEEFATLAGRCAVFRIDRLDGDAAPTR</sequence>
<organism evidence="1 2">
    <name type="scientific">Actinopolymorpha pittospori</name>
    <dbReference type="NCBI Taxonomy" id="648752"/>
    <lineage>
        <taxon>Bacteria</taxon>
        <taxon>Bacillati</taxon>
        <taxon>Actinomycetota</taxon>
        <taxon>Actinomycetes</taxon>
        <taxon>Propionibacteriales</taxon>
        <taxon>Actinopolymorphaceae</taxon>
        <taxon>Actinopolymorpha</taxon>
    </lineage>
</organism>
<name>A0A927N820_9ACTN</name>
<protein>
    <submittedName>
        <fullName evidence="1">Deazaflavin-dependent oxidoreductase (Nitroreductase family)</fullName>
    </submittedName>
</protein>